<accession>A0A835PVY7</accession>
<protein>
    <submittedName>
        <fullName evidence="2">Uncharacterized protein</fullName>
    </submittedName>
</protein>
<evidence type="ECO:0000256" key="1">
    <source>
        <dbReference type="SAM" id="MobiDB-lite"/>
    </source>
</evidence>
<feature type="region of interest" description="Disordered" evidence="1">
    <location>
        <begin position="1"/>
        <end position="119"/>
    </location>
</feature>
<dbReference type="AlphaFoldDB" id="A0A835PVY7"/>
<gene>
    <name evidence="2" type="ORF">HPP92_021657</name>
</gene>
<dbReference type="Proteomes" id="UP000636800">
    <property type="component" value="Chromosome 11"/>
</dbReference>
<reference evidence="2 3" key="1">
    <citation type="journal article" date="2020" name="Nat. Food">
        <title>A phased Vanilla planifolia genome enables genetic improvement of flavour and production.</title>
        <authorList>
            <person name="Hasing T."/>
            <person name="Tang H."/>
            <person name="Brym M."/>
            <person name="Khazi F."/>
            <person name="Huang T."/>
            <person name="Chambers A.H."/>
        </authorList>
    </citation>
    <scope>NUCLEOTIDE SEQUENCE [LARGE SCALE GENOMIC DNA]</scope>
    <source>
        <tissue evidence="2">Leaf</tissue>
    </source>
</reference>
<evidence type="ECO:0000313" key="3">
    <source>
        <dbReference type="Proteomes" id="UP000636800"/>
    </source>
</evidence>
<name>A0A835PVY7_VANPL</name>
<proteinExistence type="predicted"/>
<evidence type="ECO:0000313" key="2">
    <source>
        <dbReference type="EMBL" id="KAG0461360.1"/>
    </source>
</evidence>
<sequence length="130" mass="14324">MMPPGEGQRARRRGGAWQVGSRKDASSLPLVEGRKRWRNRGSGGTRLASPRPPQKNPPTSVFKMHRQKDLFERIPHGGRKRDGIFRSSPIRADPATIGRLTSPETDDLGETGCKGPGFRGRQHAFVGGFP</sequence>
<keyword evidence="3" id="KW-1185">Reference proteome</keyword>
<organism evidence="2 3">
    <name type="scientific">Vanilla planifolia</name>
    <name type="common">Vanilla</name>
    <dbReference type="NCBI Taxonomy" id="51239"/>
    <lineage>
        <taxon>Eukaryota</taxon>
        <taxon>Viridiplantae</taxon>
        <taxon>Streptophyta</taxon>
        <taxon>Embryophyta</taxon>
        <taxon>Tracheophyta</taxon>
        <taxon>Spermatophyta</taxon>
        <taxon>Magnoliopsida</taxon>
        <taxon>Liliopsida</taxon>
        <taxon>Asparagales</taxon>
        <taxon>Orchidaceae</taxon>
        <taxon>Vanilloideae</taxon>
        <taxon>Vanilleae</taxon>
        <taxon>Vanilla</taxon>
    </lineage>
</organism>
<comment type="caution">
    <text evidence="2">The sequence shown here is derived from an EMBL/GenBank/DDBJ whole genome shotgun (WGS) entry which is preliminary data.</text>
</comment>
<feature type="compositionally biased region" description="Basic and acidic residues" evidence="1">
    <location>
        <begin position="67"/>
        <end position="84"/>
    </location>
</feature>
<dbReference type="EMBL" id="JADCNL010000011">
    <property type="protein sequence ID" value="KAG0461360.1"/>
    <property type="molecule type" value="Genomic_DNA"/>
</dbReference>